<dbReference type="Gene3D" id="3.30.360.10">
    <property type="entry name" value="Dihydrodipicolinate Reductase, domain 2"/>
    <property type="match status" value="1"/>
</dbReference>
<keyword evidence="2" id="KW-0560">Oxidoreductase</keyword>
<evidence type="ECO:0000256" key="1">
    <source>
        <dbReference type="ARBA" id="ARBA00010928"/>
    </source>
</evidence>
<reference evidence="5" key="1">
    <citation type="journal article" date="2022" name="Cell">
        <title>Design, construction, and in vivo augmentation of a complex gut microbiome.</title>
        <authorList>
            <person name="Cheng A.G."/>
            <person name="Ho P.Y."/>
            <person name="Aranda-Diaz A."/>
            <person name="Jain S."/>
            <person name="Yu F.B."/>
            <person name="Meng X."/>
            <person name="Wang M."/>
            <person name="Iakiviak M."/>
            <person name="Nagashima K."/>
            <person name="Zhao A."/>
            <person name="Murugkar P."/>
            <person name="Patil A."/>
            <person name="Atabakhsh K."/>
            <person name="Weakley A."/>
            <person name="Yan J."/>
            <person name="Brumbaugh A.R."/>
            <person name="Higginbottom S."/>
            <person name="Dimas A."/>
            <person name="Shiver A.L."/>
            <person name="Deutschbauer A."/>
            <person name="Neff N."/>
            <person name="Sonnenburg J.L."/>
            <person name="Huang K.C."/>
            <person name="Fischbach M.A."/>
        </authorList>
    </citation>
    <scope>NUCLEOTIDE SEQUENCE</scope>
    <source>
        <strain evidence="5">DSM 19829</strain>
    </source>
</reference>
<comment type="similarity">
    <text evidence="1">Belongs to the Gfo/Idh/MocA family.</text>
</comment>
<dbReference type="Pfam" id="PF01408">
    <property type="entry name" value="GFO_IDH_MocA"/>
    <property type="match status" value="1"/>
</dbReference>
<dbReference type="Proteomes" id="UP001060164">
    <property type="component" value="Chromosome"/>
</dbReference>
<evidence type="ECO:0000259" key="3">
    <source>
        <dbReference type="Pfam" id="PF01408"/>
    </source>
</evidence>
<dbReference type="InterPro" id="IPR055170">
    <property type="entry name" value="GFO_IDH_MocA-like_dom"/>
</dbReference>
<evidence type="ECO:0000313" key="6">
    <source>
        <dbReference type="Proteomes" id="UP001060164"/>
    </source>
</evidence>
<gene>
    <name evidence="5" type="ORF">NQ502_06745</name>
</gene>
<name>A0ABY5VL22_9FIRM</name>
<feature type="domain" description="Gfo/Idh/MocA-like oxidoreductase N-terminal" evidence="3">
    <location>
        <begin position="4"/>
        <end position="120"/>
    </location>
</feature>
<sequence length="396" mass="44175">MKKFKVGVIGVGDISRAYLNNLKKYSDVVELYACATRSLEKSRRKAEEYGFKKPYGSGEELIADPEVDIVLNLTTPDVHYYYNLEALKAGKHVYSEKPLAATFAQGQEIMTLAKEKKLYVGCAPDTFMGGRLQEYRSVLDNGTIGNVIGGMASMVCRGWEWFHPNPGFYYQPGSGPLFDMGPYYLTALVSLLGPVESICAMGTRAEDVRIIQSEAQKGREVPVNVDTHIAANLKFKSGALINLCVSFDVWESEMPRMELYGTKGTLCMLEPDPCDGPNLFGGKVLLRTQKNCRWLAMPRSEEMLKTPWEEIEVRHQYNSISQAENSRGIGMVDMAYAIEEGRSNRASGDMALHVLEVMEGILRSAEENVFVRTSTDFMLPEAIPEDGSFQTVCNKK</sequence>
<dbReference type="PANTHER" id="PTHR43708">
    <property type="entry name" value="CONSERVED EXPRESSED OXIDOREDUCTASE (EUROFUNG)"/>
    <property type="match status" value="1"/>
</dbReference>
<evidence type="ECO:0000256" key="2">
    <source>
        <dbReference type="ARBA" id="ARBA00023002"/>
    </source>
</evidence>
<feature type="domain" description="GFO/IDH/MocA-like oxidoreductase" evidence="4">
    <location>
        <begin position="133"/>
        <end position="266"/>
    </location>
</feature>
<dbReference type="SUPFAM" id="SSF55347">
    <property type="entry name" value="Glyceraldehyde-3-phosphate dehydrogenase-like, C-terminal domain"/>
    <property type="match status" value="1"/>
</dbReference>
<dbReference type="SUPFAM" id="SSF51735">
    <property type="entry name" value="NAD(P)-binding Rossmann-fold domains"/>
    <property type="match status" value="1"/>
</dbReference>
<dbReference type="InterPro" id="IPR036291">
    <property type="entry name" value="NAD(P)-bd_dom_sf"/>
</dbReference>
<dbReference type="RefSeq" id="WP_028530361.1">
    <property type="nucleotide sequence ID" value="NZ_CABLBR010000002.1"/>
</dbReference>
<protein>
    <submittedName>
        <fullName evidence="5">Gfo/Idh/MocA family oxidoreductase</fullName>
    </submittedName>
</protein>
<keyword evidence="6" id="KW-1185">Reference proteome</keyword>
<evidence type="ECO:0000313" key="5">
    <source>
        <dbReference type="EMBL" id="UWP60726.1"/>
    </source>
</evidence>
<organism evidence="5 6">
    <name type="scientific">Ruminococcus gauvreauii</name>
    <dbReference type="NCBI Taxonomy" id="438033"/>
    <lineage>
        <taxon>Bacteria</taxon>
        <taxon>Bacillati</taxon>
        <taxon>Bacillota</taxon>
        <taxon>Clostridia</taxon>
        <taxon>Eubacteriales</taxon>
        <taxon>Oscillospiraceae</taxon>
        <taxon>Ruminococcus</taxon>
    </lineage>
</organism>
<dbReference type="InterPro" id="IPR051317">
    <property type="entry name" value="Gfo/Idh/MocA_oxidoreduct"/>
</dbReference>
<evidence type="ECO:0000259" key="4">
    <source>
        <dbReference type="Pfam" id="PF22725"/>
    </source>
</evidence>
<accession>A0ABY5VL22</accession>
<dbReference type="EMBL" id="CP102290">
    <property type="protein sequence ID" value="UWP60726.1"/>
    <property type="molecule type" value="Genomic_DNA"/>
</dbReference>
<dbReference type="Gene3D" id="3.40.50.720">
    <property type="entry name" value="NAD(P)-binding Rossmann-like Domain"/>
    <property type="match status" value="1"/>
</dbReference>
<dbReference type="Pfam" id="PF22725">
    <property type="entry name" value="GFO_IDH_MocA_C3"/>
    <property type="match status" value="1"/>
</dbReference>
<proteinExistence type="inferred from homology"/>
<dbReference type="PANTHER" id="PTHR43708:SF5">
    <property type="entry name" value="CONSERVED EXPRESSED OXIDOREDUCTASE (EUROFUNG)-RELATED"/>
    <property type="match status" value="1"/>
</dbReference>
<dbReference type="InterPro" id="IPR000683">
    <property type="entry name" value="Gfo/Idh/MocA-like_OxRdtase_N"/>
</dbReference>